<protein>
    <recommendedName>
        <fullName evidence="1">Ig-like domain-containing protein</fullName>
    </recommendedName>
</protein>
<feature type="domain" description="Ig-like" evidence="1">
    <location>
        <begin position="2"/>
        <end position="69"/>
    </location>
</feature>
<evidence type="ECO:0000259" key="1">
    <source>
        <dbReference type="PROSITE" id="PS50835"/>
    </source>
</evidence>
<organism evidence="2 3">
    <name type="scientific">Protopolystoma xenopodis</name>
    <dbReference type="NCBI Taxonomy" id="117903"/>
    <lineage>
        <taxon>Eukaryota</taxon>
        <taxon>Metazoa</taxon>
        <taxon>Spiralia</taxon>
        <taxon>Lophotrochozoa</taxon>
        <taxon>Platyhelminthes</taxon>
        <taxon>Monogenea</taxon>
        <taxon>Polyopisthocotylea</taxon>
        <taxon>Polystomatidea</taxon>
        <taxon>Polystomatidae</taxon>
        <taxon>Protopolystoma</taxon>
    </lineage>
</organism>
<dbReference type="InterPro" id="IPR007110">
    <property type="entry name" value="Ig-like_dom"/>
</dbReference>
<dbReference type="EMBL" id="CAAALY010264801">
    <property type="protein sequence ID" value="VEL40413.1"/>
    <property type="molecule type" value="Genomic_DNA"/>
</dbReference>
<dbReference type="PROSITE" id="PS50835">
    <property type="entry name" value="IG_LIKE"/>
    <property type="match status" value="1"/>
</dbReference>
<accession>A0A3S5B9M4</accession>
<keyword evidence="3" id="KW-1185">Reference proteome</keyword>
<comment type="caution">
    <text evidence="2">The sequence shown here is derived from an EMBL/GenBank/DDBJ whole genome shotgun (WGS) entry which is preliminary data.</text>
</comment>
<dbReference type="SUPFAM" id="SSF48726">
    <property type="entry name" value="Immunoglobulin"/>
    <property type="match status" value="1"/>
</dbReference>
<dbReference type="AlphaFoldDB" id="A0A3S5B9M4"/>
<dbReference type="InterPro" id="IPR036179">
    <property type="entry name" value="Ig-like_dom_sf"/>
</dbReference>
<reference evidence="2" key="1">
    <citation type="submission" date="2018-11" db="EMBL/GenBank/DDBJ databases">
        <authorList>
            <consortium name="Pathogen Informatics"/>
        </authorList>
    </citation>
    <scope>NUCLEOTIDE SEQUENCE</scope>
</reference>
<sequence length="85" mass="9618">MPTHTIAIQHVSGSLHFDSRIELKCLLQPPNNSTIKQWVGPRGEIVSNNEHLLIERFRPSDQGAYTCRIIFPGRQALQQVKTRAA</sequence>
<gene>
    <name evidence="2" type="ORF">PXEA_LOCUS33853</name>
</gene>
<evidence type="ECO:0000313" key="3">
    <source>
        <dbReference type="Proteomes" id="UP000784294"/>
    </source>
</evidence>
<name>A0A3S5B9M4_9PLAT</name>
<dbReference type="Gene3D" id="2.60.40.10">
    <property type="entry name" value="Immunoglobulins"/>
    <property type="match status" value="1"/>
</dbReference>
<evidence type="ECO:0000313" key="2">
    <source>
        <dbReference type="EMBL" id="VEL40413.1"/>
    </source>
</evidence>
<dbReference type="Proteomes" id="UP000784294">
    <property type="component" value="Unassembled WGS sequence"/>
</dbReference>
<proteinExistence type="predicted"/>
<dbReference type="InterPro" id="IPR013783">
    <property type="entry name" value="Ig-like_fold"/>
</dbReference>